<name>A0AAN9XI06_PSOTE</name>
<accession>A0AAN9XI06</accession>
<evidence type="ECO:0000313" key="2">
    <source>
        <dbReference type="Proteomes" id="UP001386955"/>
    </source>
</evidence>
<gene>
    <name evidence="1" type="ORF">VNO78_21016</name>
</gene>
<keyword evidence="2" id="KW-1185">Reference proteome</keyword>
<dbReference type="Proteomes" id="UP001386955">
    <property type="component" value="Unassembled WGS sequence"/>
</dbReference>
<sequence length="107" mass="12437">MGIHFPTIPYIQWGNFVPINPYPHSRLKVEAQHAGTKIKYKTEIMCYWLGASSMFMARLPKRKGLLQEGNKWHIPGTTRNPFYLPSFTAFALESGRIMAYQSEFRIK</sequence>
<reference evidence="1 2" key="1">
    <citation type="submission" date="2024-01" db="EMBL/GenBank/DDBJ databases">
        <title>The genomes of 5 underutilized Papilionoideae crops provide insights into root nodulation and disease resistanc.</title>
        <authorList>
            <person name="Jiang F."/>
        </authorList>
    </citation>
    <scope>NUCLEOTIDE SEQUENCE [LARGE SCALE GENOMIC DNA]</scope>
    <source>
        <strain evidence="1">DUOXIRENSHENG_FW03</strain>
        <tissue evidence="1">Leaves</tissue>
    </source>
</reference>
<protein>
    <submittedName>
        <fullName evidence="1">Uncharacterized protein</fullName>
    </submittedName>
</protein>
<comment type="caution">
    <text evidence="1">The sequence shown here is derived from an EMBL/GenBank/DDBJ whole genome shotgun (WGS) entry which is preliminary data.</text>
</comment>
<dbReference type="EMBL" id="JAYMYS010000005">
    <property type="protein sequence ID" value="KAK7392573.1"/>
    <property type="molecule type" value="Genomic_DNA"/>
</dbReference>
<dbReference type="AlphaFoldDB" id="A0AAN9XI06"/>
<organism evidence="1 2">
    <name type="scientific">Psophocarpus tetragonolobus</name>
    <name type="common">Winged bean</name>
    <name type="synonym">Dolichos tetragonolobus</name>
    <dbReference type="NCBI Taxonomy" id="3891"/>
    <lineage>
        <taxon>Eukaryota</taxon>
        <taxon>Viridiplantae</taxon>
        <taxon>Streptophyta</taxon>
        <taxon>Embryophyta</taxon>
        <taxon>Tracheophyta</taxon>
        <taxon>Spermatophyta</taxon>
        <taxon>Magnoliopsida</taxon>
        <taxon>eudicotyledons</taxon>
        <taxon>Gunneridae</taxon>
        <taxon>Pentapetalae</taxon>
        <taxon>rosids</taxon>
        <taxon>fabids</taxon>
        <taxon>Fabales</taxon>
        <taxon>Fabaceae</taxon>
        <taxon>Papilionoideae</taxon>
        <taxon>50 kb inversion clade</taxon>
        <taxon>NPAAA clade</taxon>
        <taxon>indigoferoid/millettioid clade</taxon>
        <taxon>Phaseoleae</taxon>
        <taxon>Psophocarpus</taxon>
    </lineage>
</organism>
<evidence type="ECO:0000313" key="1">
    <source>
        <dbReference type="EMBL" id="KAK7392573.1"/>
    </source>
</evidence>
<proteinExistence type="predicted"/>